<dbReference type="GO" id="GO:0009535">
    <property type="term" value="C:chloroplast thylakoid membrane"/>
    <property type="evidence" value="ECO:0007669"/>
    <property type="project" value="TreeGrafter"/>
</dbReference>
<protein>
    <recommendedName>
        <fullName evidence="3">ATPase AAA-type core domain-containing protein</fullName>
    </recommendedName>
</protein>
<dbReference type="PANTHER" id="PTHR23076">
    <property type="entry name" value="METALLOPROTEASE M41 FTSH"/>
    <property type="match status" value="1"/>
</dbReference>
<dbReference type="PANTHER" id="PTHR23076:SF49">
    <property type="entry name" value="ATP-DEPENDENT ZINC METALLOPROTEASE FTSH 7, CHLOROPLASTIC"/>
    <property type="match status" value="1"/>
</dbReference>
<keyword evidence="5" id="KW-1185">Reference proteome</keyword>
<feature type="domain" description="ATPase AAA-type core" evidence="3">
    <location>
        <begin position="286"/>
        <end position="341"/>
    </location>
</feature>
<evidence type="ECO:0000313" key="5">
    <source>
        <dbReference type="Proteomes" id="UP001064489"/>
    </source>
</evidence>
<dbReference type="Gene3D" id="3.40.50.300">
    <property type="entry name" value="P-loop containing nucleotide triphosphate hydrolases"/>
    <property type="match status" value="1"/>
</dbReference>
<feature type="compositionally biased region" description="Low complexity" evidence="2">
    <location>
        <begin position="66"/>
        <end position="82"/>
    </location>
</feature>
<dbReference type="GO" id="GO:0005524">
    <property type="term" value="F:ATP binding"/>
    <property type="evidence" value="ECO:0007669"/>
    <property type="project" value="InterPro"/>
</dbReference>
<feature type="region of interest" description="Disordered" evidence="2">
    <location>
        <begin position="51"/>
        <end position="101"/>
    </location>
</feature>
<dbReference type="Pfam" id="PF00004">
    <property type="entry name" value="AAA"/>
    <property type="match status" value="1"/>
</dbReference>
<comment type="caution">
    <text evidence="4">The sequence shown here is derived from an EMBL/GenBank/DDBJ whole genome shotgun (WGS) entry which is preliminary data.</text>
</comment>
<dbReference type="GO" id="GO:0004176">
    <property type="term" value="F:ATP-dependent peptidase activity"/>
    <property type="evidence" value="ECO:0007669"/>
    <property type="project" value="TreeGrafter"/>
</dbReference>
<dbReference type="GO" id="GO:0016887">
    <property type="term" value="F:ATP hydrolysis activity"/>
    <property type="evidence" value="ECO:0007669"/>
    <property type="project" value="InterPro"/>
</dbReference>
<dbReference type="AlphaFoldDB" id="A0AAD5JDP8"/>
<dbReference type="GO" id="GO:0006508">
    <property type="term" value="P:proteolysis"/>
    <property type="evidence" value="ECO:0007669"/>
    <property type="project" value="TreeGrafter"/>
</dbReference>
<evidence type="ECO:0000259" key="3">
    <source>
        <dbReference type="Pfam" id="PF00004"/>
    </source>
</evidence>
<evidence type="ECO:0000256" key="2">
    <source>
        <dbReference type="SAM" id="MobiDB-lite"/>
    </source>
</evidence>
<keyword evidence="1" id="KW-0809">Transit peptide</keyword>
<dbReference type="InterPro" id="IPR003959">
    <property type="entry name" value="ATPase_AAA_core"/>
</dbReference>
<gene>
    <name evidence="4" type="ORF">LWI28_017637</name>
</gene>
<reference evidence="4" key="1">
    <citation type="journal article" date="2022" name="Plant J.">
        <title>Strategies of tolerance reflected in two North American maple genomes.</title>
        <authorList>
            <person name="McEvoy S.L."/>
            <person name="Sezen U.U."/>
            <person name="Trouern-Trend A."/>
            <person name="McMahon S.M."/>
            <person name="Schaberg P.G."/>
            <person name="Yang J."/>
            <person name="Wegrzyn J.L."/>
            <person name="Swenson N.G."/>
        </authorList>
    </citation>
    <scope>NUCLEOTIDE SEQUENCE</scope>
    <source>
        <strain evidence="4">91603</strain>
    </source>
</reference>
<proteinExistence type="predicted"/>
<evidence type="ECO:0000313" key="4">
    <source>
        <dbReference type="EMBL" id="KAI9195738.1"/>
    </source>
</evidence>
<organism evidence="4 5">
    <name type="scientific">Acer negundo</name>
    <name type="common">Box elder</name>
    <dbReference type="NCBI Taxonomy" id="4023"/>
    <lineage>
        <taxon>Eukaryota</taxon>
        <taxon>Viridiplantae</taxon>
        <taxon>Streptophyta</taxon>
        <taxon>Embryophyta</taxon>
        <taxon>Tracheophyta</taxon>
        <taxon>Spermatophyta</taxon>
        <taxon>Magnoliopsida</taxon>
        <taxon>eudicotyledons</taxon>
        <taxon>Gunneridae</taxon>
        <taxon>Pentapetalae</taxon>
        <taxon>rosids</taxon>
        <taxon>malvids</taxon>
        <taxon>Sapindales</taxon>
        <taxon>Sapindaceae</taxon>
        <taxon>Hippocastanoideae</taxon>
        <taxon>Acereae</taxon>
        <taxon>Acer</taxon>
    </lineage>
</organism>
<name>A0AAD5JDP8_ACENE</name>
<dbReference type="SUPFAM" id="SSF52540">
    <property type="entry name" value="P-loop containing nucleoside triphosphate hydrolases"/>
    <property type="match status" value="1"/>
</dbReference>
<dbReference type="InterPro" id="IPR027417">
    <property type="entry name" value="P-loop_NTPase"/>
</dbReference>
<accession>A0AAD5JDP8</accession>
<dbReference type="EMBL" id="JAJSOW010000003">
    <property type="protein sequence ID" value="KAI9195738.1"/>
    <property type="molecule type" value="Genomic_DNA"/>
</dbReference>
<evidence type="ECO:0000256" key="1">
    <source>
        <dbReference type="ARBA" id="ARBA00022946"/>
    </source>
</evidence>
<reference evidence="4" key="2">
    <citation type="submission" date="2023-02" db="EMBL/GenBank/DDBJ databases">
        <authorList>
            <person name="Swenson N.G."/>
            <person name="Wegrzyn J.L."/>
            <person name="Mcevoy S.L."/>
        </authorList>
    </citation>
    <scope>NUCLEOTIDE SEQUENCE</scope>
    <source>
        <strain evidence="4">91603</strain>
        <tissue evidence="4">Leaf</tissue>
    </source>
</reference>
<dbReference type="Proteomes" id="UP001064489">
    <property type="component" value="Chromosome 1"/>
</dbReference>
<sequence length="376" mass="41970">MVFTHHNAHHFVSNSISFPLSVGVNQLKSQERFNLWTGLLYSSHKLRETKTLASSQGGDSSEKSGSESSSSQAPSQSTQSSGTGSGSGSSTNQKREKQNKSGGYWCSKGKKFQWQPIIQAQEIGVLLLQLGIVMFVMRLLRPGIQLQGSEPRTPTTLVSVPYIKFQESESFYNEDNCVHHYGSTDIKTPYEKMLDNQVEFGSPDKRSGGFLNSALVLSAIEHVCSMQLVRLETASLVVLEVLKCLNKGKRSPLLMLQVLTRQRKNRKKLWNPDKYIRVGARPPRGVLLVDLPGTGKTLLAKAVAAEADVPFISCSANAVAKGRDGQYRIVSNDEWEQTLNQLLTEHQERHRFAPPRHGTDDLDTVKWELCWTTLRR</sequence>